<evidence type="ECO:0000256" key="2">
    <source>
        <dbReference type="ARBA" id="ARBA00022729"/>
    </source>
</evidence>
<evidence type="ECO:0000313" key="10">
    <source>
        <dbReference type="Proteomes" id="UP000320672"/>
    </source>
</evidence>
<dbReference type="PANTHER" id="PTHR30332:SF24">
    <property type="entry name" value="SECRETIN GSPD-RELATED"/>
    <property type="match status" value="1"/>
</dbReference>
<feature type="compositionally biased region" description="Polar residues" evidence="6">
    <location>
        <begin position="1234"/>
        <end position="1259"/>
    </location>
</feature>
<feature type="domain" description="NolW-like" evidence="8">
    <location>
        <begin position="462"/>
        <end position="532"/>
    </location>
</feature>
<dbReference type="GO" id="GO:0009279">
    <property type="term" value="C:cell outer membrane"/>
    <property type="evidence" value="ECO:0007669"/>
    <property type="project" value="UniProtKB-SubCell"/>
</dbReference>
<evidence type="ECO:0000259" key="8">
    <source>
        <dbReference type="Pfam" id="PF03958"/>
    </source>
</evidence>
<dbReference type="PANTHER" id="PTHR30332">
    <property type="entry name" value="PROBABLE GENERAL SECRETION PATHWAY PROTEIN D"/>
    <property type="match status" value="1"/>
</dbReference>
<feature type="domain" description="NolW-like" evidence="8">
    <location>
        <begin position="390"/>
        <end position="456"/>
    </location>
</feature>
<dbReference type="EMBL" id="CP036262">
    <property type="protein sequence ID" value="QDS93350.1"/>
    <property type="molecule type" value="Genomic_DNA"/>
</dbReference>
<dbReference type="InterPro" id="IPR001775">
    <property type="entry name" value="GspD/PilQ"/>
</dbReference>
<feature type="region of interest" description="Disordered" evidence="6">
    <location>
        <begin position="37"/>
        <end position="86"/>
    </location>
</feature>
<dbReference type="Proteomes" id="UP000320672">
    <property type="component" value="Chromosome"/>
</dbReference>
<organism evidence="9 10">
    <name type="scientific">Roseimaritima multifibrata</name>
    <dbReference type="NCBI Taxonomy" id="1930274"/>
    <lineage>
        <taxon>Bacteria</taxon>
        <taxon>Pseudomonadati</taxon>
        <taxon>Planctomycetota</taxon>
        <taxon>Planctomycetia</taxon>
        <taxon>Pirellulales</taxon>
        <taxon>Pirellulaceae</taxon>
        <taxon>Roseimaritima</taxon>
    </lineage>
</organism>
<name>A0A517MEN2_9BACT</name>
<dbReference type="GO" id="GO:0009306">
    <property type="term" value="P:protein secretion"/>
    <property type="evidence" value="ECO:0007669"/>
    <property type="project" value="InterPro"/>
</dbReference>
<feature type="region of interest" description="Disordered" evidence="6">
    <location>
        <begin position="1181"/>
        <end position="1268"/>
    </location>
</feature>
<evidence type="ECO:0000259" key="7">
    <source>
        <dbReference type="Pfam" id="PF00263"/>
    </source>
</evidence>
<dbReference type="AlphaFoldDB" id="A0A517MEN2"/>
<feature type="compositionally biased region" description="Low complexity" evidence="6">
    <location>
        <begin position="44"/>
        <end position="55"/>
    </location>
</feature>
<dbReference type="InterPro" id="IPR050810">
    <property type="entry name" value="Bact_Secretion_Sys_Channel"/>
</dbReference>
<accession>A0A517MEN2</accession>
<keyword evidence="2" id="KW-0732">Signal</keyword>
<dbReference type="InterPro" id="IPR038591">
    <property type="entry name" value="NolW-like_sf"/>
</dbReference>
<sequence length="1268" mass="134143">MKKPPLTGRSRRHLLGRLVAGIVVGLTSTSLVAQQPFRLPPSPAANGPNPGSAAALSGQTPTAPATFQTEPERRLPNDTSSAASHEKPVLRIIPVPPIHVPTVGTAIGLRYRNAPGVKISPDRREGRLLVMAPEAMQPKIAADVARLLPPDAGGVQHAVGQGQPRGQATQTSFGPGRLQLSLNQVGWQRFEDHLTMAAGRAIPVTTQRNGEIATFQLVDQPLEGTTIEVDRRANSVTVFAPQPAIAGWQKLIGSLDQSGMPAGSVTELVRVRNAEPAPVQQAIRLLGNLGASDEVGITRVANTPFAVAVQQEGAAPQGNDAPQGNGDAGTPDDGPAAPEEGVGLIGDVKVQFVPDLGVIVVKGSKRDVARVMDVIKQIEEKSAITKPDVVVHSLQHVNSQAIATLLEELYTEVLSARQGDVSITSLDKPNALLLIGRSEAVAAAIEVVNKLDQPVPAATQLRVFRLEHASAIDAEETVTNFFVDQPGDDEQRPGLGARARVVADYRTNSLIVQAAPRDLQEVAKLIQDLDVQNIPSKSELRIIKLKNALAEDLAEVIQGTIDGTEEGNTENGTVPSTSLSMVSVDADGNQLLNSGILAGIVVTADTNANALVVRGSSSALPLIEEMIRQLDQTPGTESLVKVFTLENGDSQQLTLALQELFGSGTSTGGVGALNVLGLAAATANIDSSLVSLRFSSDIRTNSIIASGSANDLEVVESILLRLDTSGFADRMFEVIWLRNQYAPDVATALQSFITSRQQQLQNIQQAQQGGLSPFDALERDVVVVAEPVSNSLVISVAPRLYTTIRRMIDQLDRRAPMVLVKVLIAEVTLADGFEFGTELGLQDSLQFDRGIASSNLPTAAPPSDTGFDFNNNNSANRNSLNAGALAERAVTSFATGTTSSAYNYGGFVLSAASDSISLLMRALQDAGRLQILSRPQLMTLDNTPGVVQVGSLVPRVTDVTSSANTGTTFGTEDLQVGLILRVTPRVGRDGLIVMNVDAIRSAVDEVAPGIPIGFSPTGEVITSPQIQQTQAQSVVTAYSGQTVIYGGLIQKTRSQTSRRVPYISNIPLIGALFRFDRETEKRSELLVVLTPMIVSSEEDLEYVKQTESARMSWCLPEVIEMNGDVGLSGGHGLWGPALAPVIYPDLQPTIDDIHIQSDVPTDVYYPEEAITPQPSVLMESAGPVREAPSTQNPRPDDVKPVQYMNQGTPPTAGSTSAAAAGFPAPIQGIPQSPPSAQRGYSTANGYSSAGGYPTSSGTVPQRIPQPAQ</sequence>
<feature type="domain" description="Type II/III secretion system secretin-like" evidence="7">
    <location>
        <begin position="922"/>
        <end position="1094"/>
    </location>
</feature>
<dbReference type="OrthoDB" id="9779724at2"/>
<evidence type="ECO:0000313" key="9">
    <source>
        <dbReference type="EMBL" id="QDS93350.1"/>
    </source>
</evidence>
<dbReference type="Gene3D" id="3.30.1370.120">
    <property type="match status" value="5"/>
</dbReference>
<feature type="domain" description="NolW-like" evidence="8">
    <location>
        <begin position="541"/>
        <end position="633"/>
    </location>
</feature>
<evidence type="ECO:0000256" key="5">
    <source>
        <dbReference type="RuleBase" id="RU004004"/>
    </source>
</evidence>
<gene>
    <name evidence="9" type="primary">pulD_2</name>
    <name evidence="9" type="ORF">FF011L_21130</name>
</gene>
<protein>
    <submittedName>
        <fullName evidence="9">Type II secretion system protein D</fullName>
    </submittedName>
</protein>
<dbReference type="InterPro" id="IPR005644">
    <property type="entry name" value="NolW-like"/>
</dbReference>
<feature type="compositionally biased region" description="Polar residues" evidence="6">
    <location>
        <begin position="57"/>
        <end position="69"/>
    </location>
</feature>
<dbReference type="Pfam" id="PF00263">
    <property type="entry name" value="Secretin"/>
    <property type="match status" value="1"/>
</dbReference>
<comment type="subcellular location">
    <subcellularLocation>
        <location evidence="5">Cell outer membrane</location>
    </subcellularLocation>
    <subcellularLocation>
        <location evidence="1">Membrane</location>
    </subcellularLocation>
</comment>
<reference evidence="9 10" key="1">
    <citation type="submission" date="2019-02" db="EMBL/GenBank/DDBJ databases">
        <title>Deep-cultivation of Planctomycetes and their phenomic and genomic characterization uncovers novel biology.</title>
        <authorList>
            <person name="Wiegand S."/>
            <person name="Jogler M."/>
            <person name="Boedeker C."/>
            <person name="Pinto D."/>
            <person name="Vollmers J."/>
            <person name="Rivas-Marin E."/>
            <person name="Kohn T."/>
            <person name="Peeters S.H."/>
            <person name="Heuer A."/>
            <person name="Rast P."/>
            <person name="Oberbeckmann S."/>
            <person name="Bunk B."/>
            <person name="Jeske O."/>
            <person name="Meyerdierks A."/>
            <person name="Storesund J.E."/>
            <person name="Kallscheuer N."/>
            <person name="Luecker S."/>
            <person name="Lage O.M."/>
            <person name="Pohl T."/>
            <person name="Merkel B.J."/>
            <person name="Hornburger P."/>
            <person name="Mueller R.-W."/>
            <person name="Bruemmer F."/>
            <person name="Labrenz M."/>
            <person name="Spormann A.M."/>
            <person name="Op den Camp H."/>
            <person name="Overmann J."/>
            <person name="Amann R."/>
            <person name="Jetten M.S.M."/>
            <person name="Mascher T."/>
            <person name="Medema M.H."/>
            <person name="Devos D.P."/>
            <person name="Kaster A.-K."/>
            <person name="Ovreas L."/>
            <person name="Rohde M."/>
            <person name="Galperin M.Y."/>
            <person name="Jogler C."/>
        </authorList>
    </citation>
    <scope>NUCLEOTIDE SEQUENCE [LARGE SCALE GENOMIC DNA]</scope>
    <source>
        <strain evidence="9 10">FF011L</strain>
    </source>
</reference>
<dbReference type="InterPro" id="IPR004846">
    <property type="entry name" value="T2SS/T3SS_dom"/>
</dbReference>
<dbReference type="Pfam" id="PF03958">
    <property type="entry name" value="Secretin_N"/>
    <property type="match status" value="5"/>
</dbReference>
<keyword evidence="3" id="KW-0472">Membrane</keyword>
<proteinExistence type="inferred from homology"/>
<keyword evidence="5" id="KW-0813">Transport</keyword>
<dbReference type="GO" id="GO:0015627">
    <property type="term" value="C:type II protein secretion system complex"/>
    <property type="evidence" value="ECO:0007669"/>
    <property type="project" value="TreeGrafter"/>
</dbReference>
<dbReference type="PRINTS" id="PR00811">
    <property type="entry name" value="BCTERIALGSPD"/>
</dbReference>
<evidence type="ECO:0000256" key="6">
    <source>
        <dbReference type="SAM" id="MobiDB-lite"/>
    </source>
</evidence>
<evidence type="ECO:0000256" key="4">
    <source>
        <dbReference type="RuleBase" id="RU004003"/>
    </source>
</evidence>
<dbReference type="RefSeq" id="WP_145351534.1">
    <property type="nucleotide sequence ID" value="NZ_CP036262.1"/>
</dbReference>
<feature type="compositionally biased region" description="Low complexity" evidence="6">
    <location>
        <begin position="1207"/>
        <end position="1225"/>
    </location>
</feature>
<comment type="similarity">
    <text evidence="4">Belongs to the bacterial secretin family.</text>
</comment>
<feature type="region of interest" description="Disordered" evidence="6">
    <location>
        <begin position="312"/>
        <end position="340"/>
    </location>
</feature>
<feature type="domain" description="NolW-like" evidence="8">
    <location>
        <begin position="640"/>
        <end position="724"/>
    </location>
</feature>
<dbReference type="KEGG" id="rml:FF011L_21130"/>
<evidence type="ECO:0000256" key="1">
    <source>
        <dbReference type="ARBA" id="ARBA00004370"/>
    </source>
</evidence>
<feature type="domain" description="NolW-like" evidence="8">
    <location>
        <begin position="733"/>
        <end position="816"/>
    </location>
</feature>
<keyword evidence="10" id="KW-1185">Reference proteome</keyword>
<evidence type="ECO:0000256" key="3">
    <source>
        <dbReference type="ARBA" id="ARBA00023136"/>
    </source>
</evidence>